<reference evidence="3" key="1">
    <citation type="journal article" date="2013" name="Genome Announc.">
        <title>Complete genome sequence of Mycoplasma cynos strain C142.</title>
        <authorList>
            <person name="Walker C.A."/>
            <person name="Mannering S.A."/>
            <person name="Shields S."/>
            <person name="Blake D.P."/>
            <person name="Brownlie J."/>
        </authorList>
    </citation>
    <scope>NUCLEOTIDE SEQUENCE [LARGE SCALE GENOMIC DNA]</scope>
    <source>
        <strain evidence="3">C142</strain>
    </source>
</reference>
<feature type="transmembrane region" description="Helical" evidence="1">
    <location>
        <begin position="18"/>
        <end position="41"/>
    </location>
</feature>
<name>L0RX00_MYCC1</name>
<dbReference type="HOGENOM" id="CLU_3082006_0_0_14"/>
<protein>
    <submittedName>
        <fullName evidence="2">Uncharacterized protein</fullName>
    </submittedName>
</protein>
<dbReference type="STRING" id="1246955.MCYN_0384"/>
<evidence type="ECO:0000313" key="2">
    <source>
        <dbReference type="EMBL" id="CCP24116.1"/>
    </source>
</evidence>
<keyword evidence="3" id="KW-1185">Reference proteome</keyword>
<keyword evidence="1" id="KW-0812">Transmembrane</keyword>
<keyword evidence="1" id="KW-0472">Membrane</keyword>
<dbReference type="AlphaFoldDB" id="L0RX00"/>
<evidence type="ECO:0000256" key="1">
    <source>
        <dbReference type="SAM" id="Phobius"/>
    </source>
</evidence>
<gene>
    <name evidence="2" type="primary">MCYN0384</name>
    <name evidence="2" type="ordered locus">MCYN_0384</name>
</gene>
<keyword evidence="1" id="KW-1133">Transmembrane helix</keyword>
<accession>L0RX00</accession>
<sequence length="52" mass="6395">MKVVLVTFRLISIIYWSFYIRFIILEIFVFIININFCLFSVRKFNNKTIIML</sequence>
<dbReference type="Proteomes" id="UP000010466">
    <property type="component" value="Chromosome"/>
</dbReference>
<organism evidence="2 3">
    <name type="scientific">Mycoplasmopsis cynos (strain C142)</name>
    <name type="common">Mycoplasma cynos</name>
    <dbReference type="NCBI Taxonomy" id="1246955"/>
    <lineage>
        <taxon>Bacteria</taxon>
        <taxon>Bacillati</taxon>
        <taxon>Mycoplasmatota</taxon>
        <taxon>Mycoplasmoidales</taxon>
        <taxon>Metamycoplasmataceae</taxon>
        <taxon>Mycoplasmopsis</taxon>
    </lineage>
</organism>
<proteinExistence type="predicted"/>
<dbReference type="KEGG" id="mcy:MCYN_0384"/>
<evidence type="ECO:0000313" key="3">
    <source>
        <dbReference type="Proteomes" id="UP000010466"/>
    </source>
</evidence>
<dbReference type="EMBL" id="HF559394">
    <property type="protein sequence ID" value="CCP24116.1"/>
    <property type="molecule type" value="Genomic_DNA"/>
</dbReference>